<dbReference type="VEuPathDB" id="FungiDB:A9K55_002340"/>
<evidence type="ECO:0000259" key="4">
    <source>
        <dbReference type="PROSITE" id="PS50002"/>
    </source>
</evidence>
<organism evidence="5 6">
    <name type="scientific">Cordyceps militaris</name>
    <name type="common">Caterpillar fungus</name>
    <name type="synonym">Clavaria militaris</name>
    <dbReference type="NCBI Taxonomy" id="73501"/>
    <lineage>
        <taxon>Eukaryota</taxon>
        <taxon>Fungi</taxon>
        <taxon>Dikarya</taxon>
        <taxon>Ascomycota</taxon>
        <taxon>Pezizomycotina</taxon>
        <taxon>Sordariomycetes</taxon>
        <taxon>Hypocreomycetidae</taxon>
        <taxon>Hypocreales</taxon>
        <taxon>Cordycipitaceae</taxon>
        <taxon>Cordyceps</taxon>
    </lineage>
</organism>
<feature type="compositionally biased region" description="Basic and acidic residues" evidence="3">
    <location>
        <begin position="585"/>
        <end position="617"/>
    </location>
</feature>
<name>A0A2H4S8D7_CORMI</name>
<feature type="compositionally biased region" description="Basic and acidic residues" evidence="3">
    <location>
        <begin position="504"/>
        <end position="515"/>
    </location>
</feature>
<feature type="compositionally biased region" description="Polar residues" evidence="3">
    <location>
        <begin position="258"/>
        <end position="267"/>
    </location>
</feature>
<dbReference type="GO" id="GO:0030950">
    <property type="term" value="P:establishment or maintenance of actin cytoskeleton polarity"/>
    <property type="evidence" value="ECO:0007669"/>
    <property type="project" value="TreeGrafter"/>
</dbReference>
<gene>
    <name evidence="5" type="ORF">A9K55_002340</name>
</gene>
<feature type="region of interest" description="Disordered" evidence="3">
    <location>
        <begin position="230"/>
        <end position="322"/>
    </location>
</feature>
<dbReference type="OrthoDB" id="196165at2759"/>
<dbReference type="PANTHER" id="PTHR47775">
    <property type="entry name" value="BUD SITE SELECTION PROTEIN 14"/>
    <property type="match status" value="1"/>
</dbReference>
<dbReference type="AlphaFoldDB" id="A0A2H4S8D7"/>
<dbReference type="GO" id="GO:0015630">
    <property type="term" value="C:microtubule cytoskeleton"/>
    <property type="evidence" value="ECO:0007669"/>
    <property type="project" value="TreeGrafter"/>
</dbReference>
<feature type="compositionally biased region" description="Acidic residues" evidence="3">
    <location>
        <begin position="133"/>
        <end position="150"/>
    </location>
</feature>
<dbReference type="Gene3D" id="2.30.30.40">
    <property type="entry name" value="SH3 Domains"/>
    <property type="match status" value="1"/>
</dbReference>
<feature type="compositionally biased region" description="Polar residues" evidence="3">
    <location>
        <begin position="459"/>
        <end position="473"/>
    </location>
</feature>
<dbReference type="FunFam" id="2.30.30.40:FF:000035">
    <property type="entry name" value="SH3 domain containing protein"/>
    <property type="match status" value="1"/>
</dbReference>
<keyword evidence="1 2" id="KW-0728">SH3 domain</keyword>
<feature type="region of interest" description="Disordered" evidence="3">
    <location>
        <begin position="1"/>
        <end position="191"/>
    </location>
</feature>
<protein>
    <submittedName>
        <fullName evidence="5">RING finger domain-containing</fullName>
    </submittedName>
</protein>
<feature type="compositionally biased region" description="Basic and acidic residues" evidence="3">
    <location>
        <begin position="24"/>
        <end position="37"/>
    </location>
</feature>
<feature type="compositionally biased region" description="Polar residues" evidence="3">
    <location>
        <begin position="537"/>
        <end position="555"/>
    </location>
</feature>
<dbReference type="InterPro" id="IPR053039">
    <property type="entry name" value="Polarity_Bud-Selection_Reg"/>
</dbReference>
<evidence type="ECO:0000313" key="5">
    <source>
        <dbReference type="EMBL" id="ATY59376.1"/>
    </source>
</evidence>
<feature type="compositionally biased region" description="Basic and acidic residues" evidence="3">
    <location>
        <begin position="477"/>
        <end position="496"/>
    </location>
</feature>
<reference evidence="5 6" key="1">
    <citation type="journal article" date="2017" name="BMC Genomics">
        <title>Chromosome level assembly and secondary metabolite potential of the parasitic fungus Cordyceps militaris.</title>
        <authorList>
            <person name="Kramer G.J."/>
            <person name="Nodwell J.R."/>
        </authorList>
    </citation>
    <scope>NUCLEOTIDE SEQUENCE [LARGE SCALE GENOMIC DNA]</scope>
    <source>
        <strain evidence="5 6">ATCC 34164</strain>
    </source>
</reference>
<evidence type="ECO:0000256" key="2">
    <source>
        <dbReference type="PROSITE-ProRule" id="PRU00192"/>
    </source>
</evidence>
<feature type="compositionally biased region" description="Polar residues" evidence="3">
    <location>
        <begin position="852"/>
        <end position="874"/>
    </location>
</feature>
<feature type="compositionally biased region" description="Basic and acidic residues" evidence="3">
    <location>
        <begin position="44"/>
        <end position="54"/>
    </location>
</feature>
<feature type="compositionally biased region" description="Low complexity" evidence="3">
    <location>
        <begin position="804"/>
        <end position="840"/>
    </location>
</feature>
<dbReference type="PROSITE" id="PS50002">
    <property type="entry name" value="SH3"/>
    <property type="match status" value="1"/>
</dbReference>
<dbReference type="SMART" id="SM00326">
    <property type="entry name" value="SH3"/>
    <property type="match status" value="1"/>
</dbReference>
<dbReference type="SUPFAM" id="SSF50044">
    <property type="entry name" value="SH3-domain"/>
    <property type="match status" value="1"/>
</dbReference>
<feature type="compositionally biased region" description="Polar residues" evidence="3">
    <location>
        <begin position="685"/>
        <end position="709"/>
    </location>
</feature>
<evidence type="ECO:0000256" key="1">
    <source>
        <dbReference type="ARBA" id="ARBA00022443"/>
    </source>
</evidence>
<dbReference type="PANTHER" id="PTHR47775:SF1">
    <property type="entry name" value="BUD SITE SELECTION PROTEIN 14"/>
    <property type="match status" value="1"/>
</dbReference>
<dbReference type="EMBL" id="CP023322">
    <property type="protein sequence ID" value="ATY59376.1"/>
    <property type="molecule type" value="Genomic_DNA"/>
</dbReference>
<feature type="compositionally biased region" description="Basic and acidic residues" evidence="3">
    <location>
        <begin position="630"/>
        <end position="645"/>
    </location>
</feature>
<dbReference type="InterPro" id="IPR036028">
    <property type="entry name" value="SH3-like_dom_sf"/>
</dbReference>
<feature type="compositionally biased region" description="Low complexity" evidence="3">
    <location>
        <begin position="301"/>
        <end position="311"/>
    </location>
</feature>
<feature type="compositionally biased region" description="Low complexity" evidence="3">
    <location>
        <begin position="737"/>
        <end position="758"/>
    </location>
</feature>
<dbReference type="InterPro" id="IPR001452">
    <property type="entry name" value="SH3_domain"/>
</dbReference>
<feature type="compositionally biased region" description="Low complexity" evidence="3">
    <location>
        <begin position="64"/>
        <end position="83"/>
    </location>
</feature>
<dbReference type="GO" id="GO:0051286">
    <property type="term" value="C:cell tip"/>
    <property type="evidence" value="ECO:0007669"/>
    <property type="project" value="TreeGrafter"/>
</dbReference>
<accession>A0A2H4S8D7</accession>
<feature type="region of interest" description="Disordered" evidence="3">
    <location>
        <begin position="459"/>
        <end position="913"/>
    </location>
</feature>
<dbReference type="VEuPathDB" id="FungiDB:CCM_09442"/>
<evidence type="ECO:0000313" key="6">
    <source>
        <dbReference type="Proteomes" id="UP000323067"/>
    </source>
</evidence>
<feature type="compositionally biased region" description="Polar residues" evidence="3">
    <location>
        <begin position="84"/>
        <end position="100"/>
    </location>
</feature>
<feature type="compositionally biased region" description="Basic and acidic residues" evidence="3">
    <location>
        <begin position="234"/>
        <end position="247"/>
    </location>
</feature>
<feature type="compositionally biased region" description="Acidic residues" evidence="3">
    <location>
        <begin position="789"/>
        <end position="801"/>
    </location>
</feature>
<proteinExistence type="predicted"/>
<feature type="compositionally biased region" description="Polar residues" evidence="3">
    <location>
        <begin position="726"/>
        <end position="736"/>
    </location>
</feature>
<evidence type="ECO:0000256" key="3">
    <source>
        <dbReference type="SAM" id="MobiDB-lite"/>
    </source>
</evidence>
<sequence length="987" mass="107113">MTRPSIIRADTIDLQHSNAPSTQDHTHPRSDPDDAHHRAPHQAETLRDVAHETAQELQHSPAVQPAAANSSDSAPSQSHQPAPTTSHPADSDVDGTQNPDQRAADLTDALTMDSYRQHEQDANAAPHNGTSSSDEDDIHGDAIDDLDDDLMDKISSSPSIEDGVYNSPPALARSARPHDWPRRVSSLPTTSRFRRQAAARFFSSQSQSIRISQQPRHLLLSRSDASVRTNFVDSKPDTDLKPAHDANSRTAPRISLPETPSTGTNNDKAVDTLENAASSGADPATEIPSEPSKEEDDAPADDVTPATPFDPDYNDFSSDESLHDSEDIDFEFVYALHTFVATVEGQANATKGDTMVLLDDSNSYWWLVRVVKDSSIGYLPAEHIETPTERLARLNKHRNIDLSATMLGDQAVKSKPSFKGIRRKRKTVAFSEPTYVDYSDFDYSTDEEDIDELFGTQPQSAREQAAQTVQQDQEASEAARVEPLRTKDSKADETQDTKVTSGERATKEGGLDKVDSGQLGQDGDEDTTSSVDEIIDETTSVSRSKNGTVRNTDSFFNDEETKKITLTPNLLRDSDATARPSTDSAGKDSAKSRSSLDKMERELVSDKERKKSKDKKPSVIRSFFSRKDKKKSEDDDESFGKRSMDIMEAEDRDDASSPDKSQRNGKLQKVQPRPEPQPQAGRKLATSQTQKSTVELSSYLNETRTNDVSSVPPASMRIVDPETQETRSVSSNQLQQSPESGPSRSSSAGSRSEKASAALSKMIPHRTPSSGADPKPQKTKKAKTRMELDASDSPEEQEQNEETSSSSQSHSVAAAAVGATATAAGVVGAAAAAKSHGAPSPSSPVMSRDRTATPQTNTVQTGDAVQASPRNASNPPGLVPDTSSAEDRSPNPSPSPELMSKGGSAASSRKESWDDVKLRAFFDESDHIRDLLAVVYDKSDVEPVGADHPAIGGLFREQNAKLAEITTQLDNLLGDWLARKQRLRGSA</sequence>
<feature type="compositionally biased region" description="Polar residues" evidence="3">
    <location>
        <begin position="14"/>
        <end position="23"/>
    </location>
</feature>
<dbReference type="GO" id="GO:0008104">
    <property type="term" value="P:intracellular protein localization"/>
    <property type="evidence" value="ECO:0007669"/>
    <property type="project" value="TreeGrafter"/>
</dbReference>
<feature type="domain" description="SH3" evidence="4">
    <location>
        <begin position="328"/>
        <end position="389"/>
    </location>
</feature>
<dbReference type="Proteomes" id="UP000323067">
    <property type="component" value="Chromosome iv"/>
</dbReference>